<feature type="signal peptide" evidence="2">
    <location>
        <begin position="1"/>
        <end position="19"/>
    </location>
</feature>
<dbReference type="EMBL" id="AP021857">
    <property type="protein sequence ID" value="BBO21193.1"/>
    <property type="molecule type" value="Genomic_DNA"/>
</dbReference>
<name>A0A809R0M5_9PROT</name>
<dbReference type="AlphaFoldDB" id="A0A809R0M5"/>
<evidence type="ECO:0000313" key="4">
    <source>
        <dbReference type="Proteomes" id="UP000662914"/>
    </source>
</evidence>
<organism evidence="3 4">
    <name type="scientific">Candidatus Desulfobacillus denitrificans</name>
    <dbReference type="NCBI Taxonomy" id="2608985"/>
    <lineage>
        <taxon>Bacteria</taxon>
        <taxon>Pseudomonadati</taxon>
        <taxon>Pseudomonadota</taxon>
        <taxon>Betaproteobacteria</taxon>
        <taxon>Candidatus Desulfobacillus</taxon>
    </lineage>
</organism>
<evidence type="ECO:0000256" key="2">
    <source>
        <dbReference type="SAM" id="SignalP"/>
    </source>
</evidence>
<feature type="chain" id="PRO_5035222500" evidence="2">
    <location>
        <begin position="20"/>
        <end position="142"/>
    </location>
</feature>
<reference evidence="3" key="1">
    <citation type="journal article" name="DNA Res.">
        <title>The physiological potential of anammox bacteria as revealed by their core genome structure.</title>
        <authorList>
            <person name="Okubo T."/>
            <person name="Toyoda A."/>
            <person name="Fukuhara K."/>
            <person name="Uchiyama I."/>
            <person name="Harigaya Y."/>
            <person name="Kuroiwa M."/>
            <person name="Suzuki T."/>
            <person name="Murakami Y."/>
            <person name="Suwa Y."/>
            <person name="Takami H."/>
        </authorList>
    </citation>
    <scope>NUCLEOTIDE SEQUENCE</scope>
    <source>
        <strain evidence="3">317325-3</strain>
    </source>
</reference>
<proteinExistence type="predicted"/>
<gene>
    <name evidence="3" type="ORF">DSYM_18920</name>
</gene>
<dbReference type="Proteomes" id="UP000662914">
    <property type="component" value="Chromosome"/>
</dbReference>
<accession>A0A809R0M5</accession>
<evidence type="ECO:0000256" key="1">
    <source>
        <dbReference type="SAM" id="Phobius"/>
    </source>
</evidence>
<sequence>MIRRVLLCCLLLVLPPAYAHEVHHAVGAQGAVSVRLTFADGQPFAFEAFEVYAAGADRPQAVGRTDAQGRAVFFPPEAGEVRFRAFSADGHGVDLKFDPPRGGASAAPTADGERDAKLVFGAGLLLALFGIVQLFVRRKKAP</sequence>
<keyword evidence="1" id="KW-0812">Transmembrane</keyword>
<keyword evidence="1" id="KW-1133">Transmembrane helix</keyword>
<protein>
    <submittedName>
        <fullName evidence="3">Uncharacterized protein</fullName>
    </submittedName>
</protein>
<dbReference type="KEGG" id="ddz:DSYM_18920"/>
<keyword evidence="2" id="KW-0732">Signal</keyword>
<keyword evidence="1" id="KW-0472">Membrane</keyword>
<feature type="transmembrane region" description="Helical" evidence="1">
    <location>
        <begin position="118"/>
        <end position="136"/>
    </location>
</feature>
<evidence type="ECO:0000313" key="3">
    <source>
        <dbReference type="EMBL" id="BBO21193.1"/>
    </source>
</evidence>